<keyword evidence="2" id="KW-1185">Reference proteome</keyword>
<organism evidence="1 2">
    <name type="scientific">Alkalicoccus urumqiensis</name>
    <name type="common">Bacillus urumqiensis</name>
    <dbReference type="NCBI Taxonomy" id="1548213"/>
    <lineage>
        <taxon>Bacteria</taxon>
        <taxon>Bacillati</taxon>
        <taxon>Bacillota</taxon>
        <taxon>Bacilli</taxon>
        <taxon>Bacillales</taxon>
        <taxon>Bacillaceae</taxon>
        <taxon>Alkalicoccus</taxon>
    </lineage>
</organism>
<dbReference type="AlphaFoldDB" id="A0A2P6MGC5"/>
<gene>
    <name evidence="1" type="ORF">C6I21_09230</name>
</gene>
<evidence type="ECO:0008006" key="3">
    <source>
        <dbReference type="Google" id="ProtNLM"/>
    </source>
</evidence>
<dbReference type="Gene3D" id="3.40.50.300">
    <property type="entry name" value="P-loop containing nucleotide triphosphate hydrolases"/>
    <property type="match status" value="1"/>
</dbReference>
<dbReference type="InterPro" id="IPR018831">
    <property type="entry name" value="Uncharacterised_NKWYS"/>
</dbReference>
<dbReference type="OrthoDB" id="286125at2"/>
<dbReference type="SUPFAM" id="SSF52540">
    <property type="entry name" value="P-loop containing nucleoside triphosphate hydrolases"/>
    <property type="match status" value="1"/>
</dbReference>
<proteinExistence type="predicted"/>
<protein>
    <recommendedName>
        <fullName evidence="3">Sulfotransferase domain-containing protein</fullName>
    </recommendedName>
</protein>
<accession>A0A2P6MGC5</accession>
<sequence>MLNKVRYFKKMYIDNPKLVVIHQMGKVGSTTLVETLKEKNWQPFHVHSFRTPLSTSMYEQYRSTRYYRTPLYRLRYFLRHRLVEMLLKQRKKVKIISLVREPVSRNQSMYFHAFHVPLMGMNKYQDNRQEDAVNIEAFRRDFYKRFNHLYGNRWFDQEFARIWDVNVYAYPFDQEKGYTRIQSGNKDILLVQMEKLNDLEQVLADFLGEEDLTLTQANSGSKKWYHAVYKEFKQKADPSKEYVDQLYDTKYMNHFYSKEDQEKGRNRFLRS</sequence>
<reference evidence="1 2" key="1">
    <citation type="submission" date="2018-03" db="EMBL/GenBank/DDBJ databases">
        <title>Bacillus urumqiensis sp. nov., a moderately haloalkaliphilic bacterium isolated from a salt lake.</title>
        <authorList>
            <person name="Zhao B."/>
            <person name="Liao Z."/>
        </authorList>
    </citation>
    <scope>NUCLEOTIDE SEQUENCE [LARGE SCALE GENOMIC DNA]</scope>
    <source>
        <strain evidence="1 2">BZ-SZ-XJ18</strain>
    </source>
</reference>
<evidence type="ECO:0000313" key="2">
    <source>
        <dbReference type="Proteomes" id="UP000243650"/>
    </source>
</evidence>
<dbReference type="InterPro" id="IPR027417">
    <property type="entry name" value="P-loop_NTPase"/>
</dbReference>
<dbReference type="EMBL" id="PVNS01000008">
    <property type="protein sequence ID" value="PRO65336.1"/>
    <property type="molecule type" value="Genomic_DNA"/>
</dbReference>
<dbReference type="Pfam" id="PF10364">
    <property type="entry name" value="NKWYS"/>
    <property type="match status" value="1"/>
</dbReference>
<evidence type="ECO:0000313" key="1">
    <source>
        <dbReference type="EMBL" id="PRO65336.1"/>
    </source>
</evidence>
<name>A0A2P6MGC5_ALKUR</name>
<dbReference type="RefSeq" id="WP_105959175.1">
    <property type="nucleotide sequence ID" value="NZ_PVNS01000008.1"/>
</dbReference>
<dbReference type="Proteomes" id="UP000243650">
    <property type="component" value="Unassembled WGS sequence"/>
</dbReference>
<comment type="caution">
    <text evidence="1">The sequence shown here is derived from an EMBL/GenBank/DDBJ whole genome shotgun (WGS) entry which is preliminary data.</text>
</comment>